<feature type="domain" description="MACPF" evidence="10">
    <location>
        <begin position="1"/>
        <end position="162"/>
    </location>
</feature>
<accession>A0A7J7UN91</accession>
<dbReference type="GO" id="GO:0030425">
    <property type="term" value="C:dendrite"/>
    <property type="evidence" value="ECO:0007669"/>
    <property type="project" value="TreeGrafter"/>
</dbReference>
<dbReference type="EMBL" id="JABWUV010000012">
    <property type="protein sequence ID" value="KAF6314216.1"/>
    <property type="molecule type" value="Genomic_DNA"/>
</dbReference>
<dbReference type="InterPro" id="IPR020864">
    <property type="entry name" value="MACPF"/>
</dbReference>
<dbReference type="PANTHER" id="PTHR15564">
    <property type="entry name" value="MACPF DOMAIN-CONTAINING PROTEIN"/>
    <property type="match status" value="1"/>
</dbReference>
<evidence type="ECO:0000259" key="10">
    <source>
        <dbReference type="SMART" id="SM00457"/>
    </source>
</evidence>
<keyword evidence="12" id="KW-1185">Reference proteome</keyword>
<proteinExistence type="inferred from homology"/>
<gene>
    <name evidence="11" type="ORF">mMyoMyo1_001569</name>
</gene>
<keyword evidence="5" id="KW-0338">Growth arrest</keyword>
<comment type="caution">
    <text evidence="11">The sequence shown here is derived from an EMBL/GenBank/DDBJ whole genome shotgun (WGS) entry which is preliminary data.</text>
</comment>
<evidence type="ECO:0000256" key="2">
    <source>
        <dbReference type="ARBA" id="ARBA00010360"/>
    </source>
</evidence>
<evidence type="ECO:0000256" key="9">
    <source>
        <dbReference type="ARBA" id="ARBA00041019"/>
    </source>
</evidence>
<organism evidence="11 12">
    <name type="scientific">Myotis myotis</name>
    <name type="common">Greater mouse-eared bat</name>
    <name type="synonym">Vespertilio myotis</name>
    <dbReference type="NCBI Taxonomy" id="51298"/>
    <lineage>
        <taxon>Eukaryota</taxon>
        <taxon>Metazoa</taxon>
        <taxon>Chordata</taxon>
        <taxon>Craniata</taxon>
        <taxon>Vertebrata</taxon>
        <taxon>Euteleostomi</taxon>
        <taxon>Mammalia</taxon>
        <taxon>Eutheria</taxon>
        <taxon>Laurasiatheria</taxon>
        <taxon>Chiroptera</taxon>
        <taxon>Yangochiroptera</taxon>
        <taxon>Vespertilionidae</taxon>
        <taxon>Myotis</taxon>
    </lineage>
</organism>
<name>A0A7J7UN91_MYOMY</name>
<dbReference type="GO" id="GO:0071300">
    <property type="term" value="P:cellular response to retinoic acid"/>
    <property type="evidence" value="ECO:0007669"/>
    <property type="project" value="TreeGrafter"/>
</dbReference>
<dbReference type="InterPro" id="IPR057450">
    <property type="entry name" value="BRINP_EGF"/>
</dbReference>
<evidence type="ECO:0000256" key="4">
    <source>
        <dbReference type="ARBA" id="ARBA00022729"/>
    </source>
</evidence>
<protein>
    <recommendedName>
        <fullName evidence="9">BMP/retinoic acid-inducible neural-specific protein 1</fullName>
    </recommendedName>
</protein>
<evidence type="ECO:0000313" key="12">
    <source>
        <dbReference type="Proteomes" id="UP000527355"/>
    </source>
</evidence>
<evidence type="ECO:0000313" key="11">
    <source>
        <dbReference type="EMBL" id="KAF6314216.1"/>
    </source>
</evidence>
<keyword evidence="3" id="KW-0963">Cytoplasm</keyword>
<dbReference type="GO" id="GO:0007399">
    <property type="term" value="P:nervous system development"/>
    <property type="evidence" value="ECO:0007669"/>
    <property type="project" value="UniProtKB-KW"/>
</dbReference>
<evidence type="ECO:0000256" key="6">
    <source>
        <dbReference type="ARBA" id="ARBA00022902"/>
    </source>
</evidence>
<reference evidence="11 12" key="1">
    <citation type="journal article" date="2020" name="Nature">
        <title>Six reference-quality genomes reveal evolution of bat adaptations.</title>
        <authorList>
            <person name="Jebb D."/>
            <person name="Huang Z."/>
            <person name="Pippel M."/>
            <person name="Hughes G.M."/>
            <person name="Lavrichenko K."/>
            <person name="Devanna P."/>
            <person name="Winkler S."/>
            <person name="Jermiin L.S."/>
            <person name="Skirmuntt E.C."/>
            <person name="Katzourakis A."/>
            <person name="Burkitt-Gray L."/>
            <person name="Ray D.A."/>
            <person name="Sullivan K.A.M."/>
            <person name="Roscito J.G."/>
            <person name="Kirilenko B.M."/>
            <person name="Davalos L.M."/>
            <person name="Corthals A.P."/>
            <person name="Power M.L."/>
            <person name="Jones G."/>
            <person name="Ransome R.D."/>
            <person name="Dechmann D.K.N."/>
            <person name="Locatelli A.G."/>
            <person name="Puechmaille S.J."/>
            <person name="Fedrigo O."/>
            <person name="Jarvis E.D."/>
            <person name="Hiller M."/>
            <person name="Vernes S.C."/>
            <person name="Myers E.W."/>
            <person name="Teeling E.C."/>
        </authorList>
    </citation>
    <scope>NUCLEOTIDE SEQUENCE [LARGE SCALE GENOMIC DNA]</scope>
    <source>
        <strain evidence="11">MMyoMyo1</strain>
        <tissue evidence="11">Flight muscle</tissue>
    </source>
</reference>
<dbReference type="GO" id="GO:0045666">
    <property type="term" value="P:positive regulation of neuron differentiation"/>
    <property type="evidence" value="ECO:0007669"/>
    <property type="project" value="InterPro"/>
</dbReference>
<keyword evidence="6" id="KW-0524">Neurogenesis</keyword>
<dbReference type="InterPro" id="IPR057671">
    <property type="entry name" value="BRINP_C"/>
</dbReference>
<dbReference type="Pfam" id="PF01823">
    <property type="entry name" value="MACPF"/>
    <property type="match status" value="1"/>
</dbReference>
<dbReference type="PANTHER" id="PTHR15564:SF7">
    <property type="entry name" value="BMP_RETINOIC ACID-INDUCIBLE NEURAL-SPECIFIC PROTEIN 1"/>
    <property type="match status" value="1"/>
</dbReference>
<evidence type="ECO:0000256" key="1">
    <source>
        <dbReference type="ARBA" id="ARBA00004496"/>
    </source>
</evidence>
<dbReference type="GO" id="GO:0045930">
    <property type="term" value="P:negative regulation of mitotic cell cycle"/>
    <property type="evidence" value="ECO:0007669"/>
    <property type="project" value="InterPro"/>
</dbReference>
<comment type="similarity">
    <text evidence="2">Belongs to the BRINP family.</text>
</comment>
<dbReference type="GO" id="GO:0043025">
    <property type="term" value="C:neuronal cell body"/>
    <property type="evidence" value="ECO:0007669"/>
    <property type="project" value="TreeGrafter"/>
</dbReference>
<dbReference type="Pfam" id="PF19052">
    <property type="entry name" value="BRINP_C"/>
    <property type="match status" value="1"/>
</dbReference>
<evidence type="ECO:0000256" key="5">
    <source>
        <dbReference type="ARBA" id="ARBA00022810"/>
    </source>
</evidence>
<sequence>MGPYLMPLMPEFQRSIRLLGRRPTTQQFIDTIIKKYGTHLLISATLGGEEALTMYMDKSRLDRKSGNATQSVEALHQLASSYFVDRDGTMRRLHEIQISTGAIKVTETRTGPLGCNSYDNLDSVSSVLLQSTESKLHLQGLQIIFPPYLQEKFVQSALSYIMCNGEGEYVCQNSQCRCQCAEEFPQMLLLLDIRDRINRLAPPVAPGKPQLDLFSCMLKHRLKLTNSEIIRVNHALDLYNTEILKQSDQMTAKLC</sequence>
<keyword evidence="8" id="KW-0131">Cell cycle</keyword>
<dbReference type="InterPro" id="IPR033237">
    <property type="entry name" value="BRINP"/>
</dbReference>
<dbReference type="GO" id="GO:0005737">
    <property type="term" value="C:cytoplasm"/>
    <property type="evidence" value="ECO:0007669"/>
    <property type="project" value="UniProtKB-SubCell"/>
</dbReference>
<dbReference type="Proteomes" id="UP000527355">
    <property type="component" value="Unassembled WGS sequence"/>
</dbReference>
<keyword evidence="4" id="KW-0732">Signal</keyword>
<dbReference type="VEuPathDB" id="HostDB:GeneID_118678970"/>
<keyword evidence="7" id="KW-0325">Glycoprotein</keyword>
<dbReference type="AlphaFoldDB" id="A0A7J7UN91"/>
<evidence type="ECO:0000256" key="8">
    <source>
        <dbReference type="ARBA" id="ARBA00023306"/>
    </source>
</evidence>
<evidence type="ECO:0000256" key="7">
    <source>
        <dbReference type="ARBA" id="ARBA00023180"/>
    </source>
</evidence>
<dbReference type="Pfam" id="PF25415">
    <property type="entry name" value="EGF_BRNP1-3"/>
    <property type="match status" value="1"/>
</dbReference>
<evidence type="ECO:0000256" key="3">
    <source>
        <dbReference type="ARBA" id="ARBA00022490"/>
    </source>
</evidence>
<comment type="subcellular location">
    <subcellularLocation>
        <location evidence="1">Cytoplasm</location>
    </subcellularLocation>
</comment>
<dbReference type="SMART" id="SM00457">
    <property type="entry name" value="MACPF"/>
    <property type="match status" value="1"/>
</dbReference>